<evidence type="ECO:0000256" key="1">
    <source>
        <dbReference type="SAM" id="MobiDB-lite"/>
    </source>
</evidence>
<sequence length="376" mass="41142">MPQSHDYTAVPQPDEEPRTNSARVSTSDTPTCAIICAVAVSLIWLAFLLVSPRPFYAVLFTFVAILPAYLVALFVLRRFKDHAVSKSFLFSQFILGAVPLSFAVLIVETIIGLVIALTLFSSDMKKIKKLMAASVPSAQTHFNRNDLFQTIHTFNASSTDDKSASDLLAQQVMEMLPLWKLLLMSILTAFVVAALTEELGKWLIARRYKLVNELEPNVDNARSISCKGILSVACMGALGFATAEHALFSMGMSLAPSSGFPLAQLTTLTFRALLAFPIHVGTQCYIAVATAQTFLFREPSRVLSALFLAVVFHGTFDATPFVLSLLYLKLGIPSWTMLLVPPVQVSLAVLLLVLCRGRYKALLEKEQMLSTSDAAV</sequence>
<dbReference type="InterPro" id="IPR026898">
    <property type="entry name" value="PrsW"/>
</dbReference>
<evidence type="ECO:0000256" key="2">
    <source>
        <dbReference type="SAM" id="Phobius"/>
    </source>
</evidence>
<keyword evidence="2" id="KW-0812">Transmembrane</keyword>
<feature type="transmembrane region" description="Helical" evidence="2">
    <location>
        <begin position="88"/>
        <end position="121"/>
    </location>
</feature>
<feature type="transmembrane region" description="Helical" evidence="2">
    <location>
        <begin position="178"/>
        <end position="196"/>
    </location>
</feature>
<feature type="region of interest" description="Disordered" evidence="1">
    <location>
        <begin position="1"/>
        <end position="26"/>
    </location>
</feature>
<dbReference type="Proteomes" id="UP000247409">
    <property type="component" value="Unassembled WGS sequence"/>
</dbReference>
<feature type="transmembrane region" description="Helical" evidence="2">
    <location>
        <begin position="31"/>
        <end position="49"/>
    </location>
</feature>
<gene>
    <name evidence="3" type="ORF">BWQ96_08226</name>
</gene>
<accession>A0A2V3IJ32</accession>
<evidence type="ECO:0000313" key="4">
    <source>
        <dbReference type="Proteomes" id="UP000247409"/>
    </source>
</evidence>
<dbReference type="OrthoDB" id="10594814at2759"/>
<dbReference type="AlphaFoldDB" id="A0A2V3IJ32"/>
<dbReference type="EMBL" id="NBIV01000178">
    <property type="protein sequence ID" value="PXF42058.1"/>
    <property type="molecule type" value="Genomic_DNA"/>
</dbReference>
<proteinExistence type="predicted"/>
<feature type="transmembrane region" description="Helical" evidence="2">
    <location>
        <begin position="55"/>
        <end position="76"/>
    </location>
</feature>
<dbReference type="GO" id="GO:0008233">
    <property type="term" value="F:peptidase activity"/>
    <property type="evidence" value="ECO:0007669"/>
    <property type="project" value="InterPro"/>
</dbReference>
<keyword evidence="2" id="KW-1133">Transmembrane helix</keyword>
<feature type="transmembrane region" description="Helical" evidence="2">
    <location>
        <begin position="229"/>
        <end position="248"/>
    </location>
</feature>
<organism evidence="3 4">
    <name type="scientific">Gracilariopsis chorda</name>
    <dbReference type="NCBI Taxonomy" id="448386"/>
    <lineage>
        <taxon>Eukaryota</taxon>
        <taxon>Rhodophyta</taxon>
        <taxon>Florideophyceae</taxon>
        <taxon>Rhodymeniophycidae</taxon>
        <taxon>Gracilariales</taxon>
        <taxon>Gracilariaceae</taxon>
        <taxon>Gracilariopsis</taxon>
    </lineage>
</organism>
<feature type="transmembrane region" description="Helical" evidence="2">
    <location>
        <begin position="302"/>
        <end position="328"/>
    </location>
</feature>
<feature type="transmembrane region" description="Helical" evidence="2">
    <location>
        <begin position="268"/>
        <end position="290"/>
    </location>
</feature>
<keyword evidence="2" id="KW-0472">Membrane</keyword>
<dbReference type="Pfam" id="PF13367">
    <property type="entry name" value="PrsW-protease"/>
    <property type="match status" value="1"/>
</dbReference>
<keyword evidence="4" id="KW-1185">Reference proteome</keyword>
<reference evidence="3 4" key="1">
    <citation type="journal article" date="2018" name="Mol. Biol. Evol.">
        <title>Analysis of the draft genome of the red seaweed Gracilariopsis chorda provides insights into genome size evolution in Rhodophyta.</title>
        <authorList>
            <person name="Lee J."/>
            <person name="Yang E.C."/>
            <person name="Graf L."/>
            <person name="Yang J.H."/>
            <person name="Qiu H."/>
            <person name="Zel Zion U."/>
            <person name="Chan C.X."/>
            <person name="Stephens T.G."/>
            <person name="Weber A.P.M."/>
            <person name="Boo G.H."/>
            <person name="Boo S.M."/>
            <person name="Kim K.M."/>
            <person name="Shin Y."/>
            <person name="Jung M."/>
            <person name="Lee S.J."/>
            <person name="Yim H.S."/>
            <person name="Lee J.H."/>
            <person name="Bhattacharya D."/>
            <person name="Yoon H.S."/>
        </authorList>
    </citation>
    <scope>NUCLEOTIDE SEQUENCE [LARGE SCALE GENOMIC DNA]</scope>
    <source>
        <strain evidence="3 4">SKKU-2015</strain>
        <tissue evidence="3">Whole body</tissue>
    </source>
</reference>
<comment type="caution">
    <text evidence="3">The sequence shown here is derived from an EMBL/GenBank/DDBJ whole genome shotgun (WGS) entry which is preliminary data.</text>
</comment>
<name>A0A2V3IJ32_9FLOR</name>
<protein>
    <submittedName>
        <fullName evidence="3">Uncharacterized protein</fullName>
    </submittedName>
</protein>
<evidence type="ECO:0000313" key="3">
    <source>
        <dbReference type="EMBL" id="PXF42058.1"/>
    </source>
</evidence>
<feature type="transmembrane region" description="Helical" evidence="2">
    <location>
        <begin position="334"/>
        <end position="355"/>
    </location>
</feature>